<dbReference type="InterPro" id="IPR013324">
    <property type="entry name" value="RNA_pol_sigma_r3/r4-like"/>
</dbReference>
<evidence type="ECO:0000256" key="5">
    <source>
        <dbReference type="ARBA" id="ARBA00023163"/>
    </source>
</evidence>
<keyword evidence="10" id="KW-1185">Reference proteome</keyword>
<evidence type="ECO:0000259" key="7">
    <source>
        <dbReference type="Pfam" id="PF04542"/>
    </source>
</evidence>
<evidence type="ECO:0008006" key="11">
    <source>
        <dbReference type="Google" id="ProtNLM"/>
    </source>
</evidence>
<proteinExistence type="inferred from homology"/>
<protein>
    <recommendedName>
        <fullName evidence="11">Sigma-70 family RNA polymerase sigma factor</fullName>
    </recommendedName>
</protein>
<keyword evidence="6" id="KW-0472">Membrane</keyword>
<evidence type="ECO:0000256" key="4">
    <source>
        <dbReference type="ARBA" id="ARBA00023125"/>
    </source>
</evidence>
<dbReference type="Proteomes" id="UP000612899">
    <property type="component" value="Unassembled WGS sequence"/>
</dbReference>
<name>A0A8J3QHL7_9ACTN</name>
<keyword evidence="6" id="KW-0812">Transmembrane</keyword>
<comment type="caution">
    <text evidence="9">The sequence shown here is derived from an EMBL/GenBank/DDBJ whole genome shotgun (WGS) entry which is preliminary data.</text>
</comment>
<dbReference type="RefSeq" id="WP_203914999.1">
    <property type="nucleotide sequence ID" value="NZ_BONY01000126.1"/>
</dbReference>
<keyword evidence="5" id="KW-0804">Transcription</keyword>
<dbReference type="InterPro" id="IPR007627">
    <property type="entry name" value="RNA_pol_sigma70_r2"/>
</dbReference>
<dbReference type="Gene3D" id="1.10.10.10">
    <property type="entry name" value="Winged helix-like DNA-binding domain superfamily/Winged helix DNA-binding domain"/>
    <property type="match status" value="1"/>
</dbReference>
<gene>
    <name evidence="9" type="ORF">Rhe02_93460</name>
</gene>
<dbReference type="SUPFAM" id="SSF88946">
    <property type="entry name" value="Sigma2 domain of RNA polymerase sigma factors"/>
    <property type="match status" value="1"/>
</dbReference>
<evidence type="ECO:0000256" key="3">
    <source>
        <dbReference type="ARBA" id="ARBA00023082"/>
    </source>
</evidence>
<keyword evidence="3" id="KW-0731">Sigma factor</keyword>
<feature type="transmembrane region" description="Helical" evidence="6">
    <location>
        <begin position="186"/>
        <end position="206"/>
    </location>
</feature>
<dbReference type="NCBIfam" id="TIGR02937">
    <property type="entry name" value="sigma70-ECF"/>
    <property type="match status" value="1"/>
</dbReference>
<dbReference type="CDD" id="cd06171">
    <property type="entry name" value="Sigma70_r4"/>
    <property type="match status" value="1"/>
</dbReference>
<dbReference type="AlphaFoldDB" id="A0A8J3QHL7"/>
<organism evidence="9 10">
    <name type="scientific">Rhizocola hellebori</name>
    <dbReference type="NCBI Taxonomy" id="1392758"/>
    <lineage>
        <taxon>Bacteria</taxon>
        <taxon>Bacillati</taxon>
        <taxon>Actinomycetota</taxon>
        <taxon>Actinomycetes</taxon>
        <taxon>Micromonosporales</taxon>
        <taxon>Micromonosporaceae</taxon>
        <taxon>Rhizocola</taxon>
    </lineage>
</organism>
<dbReference type="InterPro" id="IPR036388">
    <property type="entry name" value="WH-like_DNA-bd_sf"/>
</dbReference>
<dbReference type="Pfam" id="PF08281">
    <property type="entry name" value="Sigma70_r4_2"/>
    <property type="match status" value="1"/>
</dbReference>
<dbReference type="Pfam" id="PF04542">
    <property type="entry name" value="Sigma70_r2"/>
    <property type="match status" value="1"/>
</dbReference>
<dbReference type="GO" id="GO:0003677">
    <property type="term" value="F:DNA binding"/>
    <property type="evidence" value="ECO:0007669"/>
    <property type="project" value="UniProtKB-KW"/>
</dbReference>
<evidence type="ECO:0000256" key="2">
    <source>
        <dbReference type="ARBA" id="ARBA00023015"/>
    </source>
</evidence>
<dbReference type="InterPro" id="IPR013249">
    <property type="entry name" value="RNA_pol_sigma70_r4_t2"/>
</dbReference>
<accession>A0A8J3QHL7</accession>
<sequence>MTTATPLLHDDFEHFYLAHFRDTAALVYSYTADLAEAQDITQETFCRAWLRWGRLAQYDNPVAWVRRVAFHLAHSRWRRVKTASAHLVRQRVETVPEINPDHVAVVAALRKLPKAQREALVLHHLADLPIDEIAEQMQAPVGTVKSWLHRGRAALSEELRIEVDLPSPPPVGEVAQMSKRRRVRTAVTAAVLVLLLAGVLTAVHLIKMSQSLPPVTPTPTPSPTGHVDGSDPMRGVDWVHASFAPPVPAGSMCPAETITFAPEQQGLAEWTRPFVGNELEIVQFSPQHLGLGDLNGDGKAEAAFRLICGRGSQQPITSYLVVIERHPDGTLRQIAQGDGTDVVNVWIRDGIVYADRRNREIVTLDRYRLNGNDLKLVGSSAGFPPKNLDLSPVAGQVPCATLLVPQQYGHYVELGRVGEPYLLLSYGCPSTTPTDVRPTDIRMVLFDQVGEGWRALQAITVPRRPNLDLLVNVTEDGRIWFGPTDKGTGYVWNGQAFIPY</sequence>
<reference evidence="9" key="1">
    <citation type="submission" date="2021-01" db="EMBL/GenBank/DDBJ databases">
        <title>Whole genome shotgun sequence of Rhizocola hellebori NBRC 109834.</title>
        <authorList>
            <person name="Komaki H."/>
            <person name="Tamura T."/>
        </authorList>
    </citation>
    <scope>NUCLEOTIDE SEQUENCE</scope>
    <source>
        <strain evidence="9">NBRC 109834</strain>
    </source>
</reference>
<dbReference type="PANTHER" id="PTHR43133">
    <property type="entry name" value="RNA POLYMERASE ECF-TYPE SIGMA FACTO"/>
    <property type="match status" value="1"/>
</dbReference>
<keyword evidence="4" id="KW-0238">DNA-binding</keyword>
<evidence type="ECO:0000313" key="9">
    <source>
        <dbReference type="EMBL" id="GIH11279.1"/>
    </source>
</evidence>
<evidence type="ECO:0000313" key="10">
    <source>
        <dbReference type="Proteomes" id="UP000612899"/>
    </source>
</evidence>
<evidence type="ECO:0000256" key="6">
    <source>
        <dbReference type="SAM" id="Phobius"/>
    </source>
</evidence>
<dbReference type="SUPFAM" id="SSF88659">
    <property type="entry name" value="Sigma3 and sigma4 domains of RNA polymerase sigma factors"/>
    <property type="match status" value="1"/>
</dbReference>
<keyword evidence="6" id="KW-1133">Transmembrane helix</keyword>
<evidence type="ECO:0000259" key="8">
    <source>
        <dbReference type="Pfam" id="PF08281"/>
    </source>
</evidence>
<feature type="domain" description="RNA polymerase sigma factor 70 region 4 type 2" evidence="8">
    <location>
        <begin position="104"/>
        <end position="155"/>
    </location>
</feature>
<evidence type="ECO:0000256" key="1">
    <source>
        <dbReference type="ARBA" id="ARBA00010641"/>
    </source>
</evidence>
<dbReference type="Gene3D" id="1.10.1740.10">
    <property type="match status" value="1"/>
</dbReference>
<dbReference type="InterPro" id="IPR039425">
    <property type="entry name" value="RNA_pol_sigma-70-like"/>
</dbReference>
<comment type="similarity">
    <text evidence="1">Belongs to the sigma-70 factor family. ECF subfamily.</text>
</comment>
<keyword evidence="2" id="KW-0805">Transcription regulation</keyword>
<dbReference type="GO" id="GO:0016987">
    <property type="term" value="F:sigma factor activity"/>
    <property type="evidence" value="ECO:0007669"/>
    <property type="project" value="UniProtKB-KW"/>
</dbReference>
<dbReference type="PANTHER" id="PTHR43133:SF50">
    <property type="entry name" value="ECF RNA POLYMERASE SIGMA FACTOR SIGM"/>
    <property type="match status" value="1"/>
</dbReference>
<dbReference type="InterPro" id="IPR013325">
    <property type="entry name" value="RNA_pol_sigma_r2"/>
</dbReference>
<dbReference type="GO" id="GO:0006352">
    <property type="term" value="P:DNA-templated transcription initiation"/>
    <property type="evidence" value="ECO:0007669"/>
    <property type="project" value="InterPro"/>
</dbReference>
<dbReference type="InterPro" id="IPR014284">
    <property type="entry name" value="RNA_pol_sigma-70_dom"/>
</dbReference>
<dbReference type="EMBL" id="BONY01000126">
    <property type="protein sequence ID" value="GIH11279.1"/>
    <property type="molecule type" value="Genomic_DNA"/>
</dbReference>
<feature type="domain" description="RNA polymerase sigma-70 region 2" evidence="7">
    <location>
        <begin position="16"/>
        <end position="80"/>
    </location>
</feature>